<evidence type="ECO:0000256" key="5">
    <source>
        <dbReference type="ARBA" id="ARBA00023136"/>
    </source>
</evidence>
<dbReference type="OrthoDB" id="5193094at2"/>
<feature type="transmembrane region" description="Helical" evidence="6">
    <location>
        <begin position="91"/>
        <end position="114"/>
    </location>
</feature>
<evidence type="ECO:0000256" key="4">
    <source>
        <dbReference type="ARBA" id="ARBA00022989"/>
    </source>
</evidence>
<name>A0A177HJ03_9ACTN</name>
<evidence type="ECO:0000256" key="1">
    <source>
        <dbReference type="ARBA" id="ARBA00004141"/>
    </source>
</evidence>
<feature type="transmembrane region" description="Helical" evidence="6">
    <location>
        <begin position="26"/>
        <end position="48"/>
    </location>
</feature>
<feature type="domain" description="GtrA/DPMS transmembrane" evidence="7">
    <location>
        <begin position="29"/>
        <end position="142"/>
    </location>
</feature>
<keyword evidence="3 6" id="KW-0812">Transmembrane</keyword>
<evidence type="ECO:0000259" key="7">
    <source>
        <dbReference type="Pfam" id="PF04138"/>
    </source>
</evidence>
<dbReference type="AlphaFoldDB" id="A0A177HJ03"/>
<dbReference type="Pfam" id="PF04138">
    <property type="entry name" value="GtrA_DPMS_TM"/>
    <property type="match status" value="1"/>
</dbReference>
<evidence type="ECO:0000256" key="2">
    <source>
        <dbReference type="ARBA" id="ARBA00009399"/>
    </source>
</evidence>
<dbReference type="GO" id="GO:0000271">
    <property type="term" value="P:polysaccharide biosynthetic process"/>
    <property type="evidence" value="ECO:0007669"/>
    <property type="project" value="InterPro"/>
</dbReference>
<evidence type="ECO:0000313" key="9">
    <source>
        <dbReference type="Proteomes" id="UP000077381"/>
    </source>
</evidence>
<dbReference type="STRING" id="1716141.STSP_66250"/>
<evidence type="ECO:0000256" key="3">
    <source>
        <dbReference type="ARBA" id="ARBA00022692"/>
    </source>
</evidence>
<sequence>MRTEEIGLAETPSRLAPAAPGPLRDFVLYSVIGATGVLVDLAAFWLLYEVFGLPAQCANALSTTFGITNNFTWNALFTFRRRDRLLRRFCRFYLVGLAGMAVTSILLFLFSGVLHVDPNLVKAASLPAVLIVQYVLNRTWSFS</sequence>
<proteinExistence type="inferred from homology"/>
<dbReference type="GO" id="GO:0005886">
    <property type="term" value="C:plasma membrane"/>
    <property type="evidence" value="ECO:0007669"/>
    <property type="project" value="TreeGrafter"/>
</dbReference>
<keyword evidence="5 6" id="KW-0472">Membrane</keyword>
<comment type="similarity">
    <text evidence="2">Belongs to the GtrA family.</text>
</comment>
<protein>
    <submittedName>
        <fullName evidence="8">GtrA-like protein</fullName>
    </submittedName>
</protein>
<keyword evidence="4 6" id="KW-1133">Transmembrane helix</keyword>
<dbReference type="RefSeq" id="WP_078067686.1">
    <property type="nucleotide sequence ID" value="NZ_LOHS01000158.1"/>
</dbReference>
<feature type="transmembrane region" description="Helical" evidence="6">
    <location>
        <begin position="60"/>
        <end position="79"/>
    </location>
</feature>
<comment type="caution">
    <text evidence="8">The sequence shown here is derived from an EMBL/GenBank/DDBJ whole genome shotgun (WGS) entry which is preliminary data.</text>
</comment>
<organism evidence="8 9">
    <name type="scientific">Streptomyces jeddahensis</name>
    <dbReference type="NCBI Taxonomy" id="1716141"/>
    <lineage>
        <taxon>Bacteria</taxon>
        <taxon>Bacillati</taxon>
        <taxon>Actinomycetota</taxon>
        <taxon>Actinomycetes</taxon>
        <taxon>Kitasatosporales</taxon>
        <taxon>Streptomycetaceae</taxon>
        <taxon>Streptomyces</taxon>
    </lineage>
</organism>
<evidence type="ECO:0000313" key="8">
    <source>
        <dbReference type="EMBL" id="OAH10118.1"/>
    </source>
</evidence>
<dbReference type="EMBL" id="LOHS01000158">
    <property type="protein sequence ID" value="OAH10118.1"/>
    <property type="molecule type" value="Genomic_DNA"/>
</dbReference>
<dbReference type="InterPro" id="IPR007267">
    <property type="entry name" value="GtrA_DPMS_TM"/>
</dbReference>
<evidence type="ECO:0000256" key="6">
    <source>
        <dbReference type="SAM" id="Phobius"/>
    </source>
</evidence>
<reference evidence="8 9" key="1">
    <citation type="submission" date="2015-12" db="EMBL/GenBank/DDBJ databases">
        <title>Genome sequence of Streptomyces sp. G25.</title>
        <authorList>
            <person name="Poehlein A."/>
            <person name="Roettig A."/>
            <person name="Hiessl S."/>
            <person name="Hauschild P."/>
            <person name="Schauer J."/>
            <person name="Madkour M.H."/>
            <person name="Al-Ansari A.M."/>
            <person name="Almakishah N.H."/>
            <person name="Steinbuechel A."/>
            <person name="Daniel R."/>
        </authorList>
    </citation>
    <scope>NUCLEOTIDE SEQUENCE [LARGE SCALE GENOMIC DNA]</scope>
    <source>
        <strain evidence="9">G25(2015)</strain>
    </source>
</reference>
<gene>
    <name evidence="8" type="ORF">STSP_66250</name>
</gene>
<dbReference type="PANTHER" id="PTHR38459">
    <property type="entry name" value="PROPHAGE BACTOPRENOL-LINKED GLUCOSE TRANSLOCASE HOMOLOG"/>
    <property type="match status" value="1"/>
</dbReference>
<dbReference type="InterPro" id="IPR051401">
    <property type="entry name" value="GtrA_CellWall_Glycosyl"/>
</dbReference>
<dbReference type="PATRIC" id="fig|1716141.3.peg.6993"/>
<dbReference type="Proteomes" id="UP000077381">
    <property type="component" value="Unassembled WGS sequence"/>
</dbReference>
<keyword evidence="9" id="KW-1185">Reference proteome</keyword>
<accession>A0A177HJ03</accession>
<comment type="subcellular location">
    <subcellularLocation>
        <location evidence="1">Membrane</location>
        <topology evidence="1">Multi-pass membrane protein</topology>
    </subcellularLocation>
</comment>
<dbReference type="PANTHER" id="PTHR38459:SF1">
    <property type="entry name" value="PROPHAGE BACTOPRENOL-LINKED GLUCOSE TRANSLOCASE HOMOLOG"/>
    <property type="match status" value="1"/>
</dbReference>